<sequence length="188" mass="20349">MSTAIIAVAALVVIYNTLDLALENCLPGQELLPSEQPGTRPMDTIPHEPSSSFVRMQRKISSINLAACFFGKGSSRSSRSSIQRREEAPSAKVSLEKDKPKYVHRPQYAADSHARTTNQIPFSLRPLSPDVTIKPVASPAPVQLGQRSLSPEITIEPVKTKAQLLGEEQAKKAAGERGRVHLVGVTSS</sequence>
<evidence type="ECO:0000256" key="1">
    <source>
        <dbReference type="SAM" id="MobiDB-lite"/>
    </source>
</evidence>
<accession>A0AAV9UBL3</accession>
<dbReference type="Proteomes" id="UP001375240">
    <property type="component" value="Unassembled WGS sequence"/>
</dbReference>
<keyword evidence="2" id="KW-0732">Signal</keyword>
<evidence type="ECO:0000256" key="2">
    <source>
        <dbReference type="SAM" id="SignalP"/>
    </source>
</evidence>
<protein>
    <submittedName>
        <fullName evidence="3">Uncharacterized protein</fullName>
    </submittedName>
</protein>
<comment type="caution">
    <text evidence="3">The sequence shown here is derived from an EMBL/GenBank/DDBJ whole genome shotgun (WGS) entry which is preliminary data.</text>
</comment>
<proteinExistence type="predicted"/>
<feature type="compositionally biased region" description="Basic and acidic residues" evidence="1">
    <location>
        <begin position="83"/>
        <end position="99"/>
    </location>
</feature>
<evidence type="ECO:0000313" key="4">
    <source>
        <dbReference type="Proteomes" id="UP001375240"/>
    </source>
</evidence>
<organism evidence="3 4">
    <name type="scientific">Orbilia brochopaga</name>
    <dbReference type="NCBI Taxonomy" id="3140254"/>
    <lineage>
        <taxon>Eukaryota</taxon>
        <taxon>Fungi</taxon>
        <taxon>Dikarya</taxon>
        <taxon>Ascomycota</taxon>
        <taxon>Pezizomycotina</taxon>
        <taxon>Orbiliomycetes</taxon>
        <taxon>Orbiliales</taxon>
        <taxon>Orbiliaceae</taxon>
        <taxon>Orbilia</taxon>
    </lineage>
</organism>
<dbReference type="EMBL" id="JAVHNQ010000010">
    <property type="protein sequence ID" value="KAK6338021.1"/>
    <property type="molecule type" value="Genomic_DNA"/>
</dbReference>
<evidence type="ECO:0000313" key="3">
    <source>
        <dbReference type="EMBL" id="KAK6338021.1"/>
    </source>
</evidence>
<reference evidence="3 4" key="1">
    <citation type="submission" date="2019-10" db="EMBL/GenBank/DDBJ databases">
        <authorList>
            <person name="Palmer J.M."/>
        </authorList>
    </citation>
    <scope>NUCLEOTIDE SEQUENCE [LARGE SCALE GENOMIC DNA]</scope>
    <source>
        <strain evidence="3 4">TWF696</strain>
    </source>
</reference>
<feature type="region of interest" description="Disordered" evidence="1">
    <location>
        <begin position="72"/>
        <end position="99"/>
    </location>
</feature>
<feature type="signal peptide" evidence="2">
    <location>
        <begin position="1"/>
        <end position="21"/>
    </location>
</feature>
<gene>
    <name evidence="3" type="ORF">TWF696_001492</name>
</gene>
<keyword evidence="4" id="KW-1185">Reference proteome</keyword>
<feature type="chain" id="PRO_5043339731" evidence="2">
    <location>
        <begin position="22"/>
        <end position="188"/>
    </location>
</feature>
<name>A0AAV9UBL3_9PEZI</name>
<dbReference type="AlphaFoldDB" id="A0AAV9UBL3"/>